<dbReference type="Gene3D" id="3.30.390.50">
    <property type="entry name" value="CO dehydrogenase flavoprotein, C-terminal domain"/>
    <property type="match status" value="1"/>
</dbReference>
<dbReference type="GO" id="GO:0071949">
    <property type="term" value="F:FAD binding"/>
    <property type="evidence" value="ECO:0007669"/>
    <property type="project" value="InterPro"/>
</dbReference>
<dbReference type="GO" id="GO:0016491">
    <property type="term" value="F:oxidoreductase activity"/>
    <property type="evidence" value="ECO:0007669"/>
    <property type="project" value="UniProtKB-KW"/>
</dbReference>
<dbReference type="AlphaFoldDB" id="A0A1X1W8I9"/>
<dbReference type="SUPFAM" id="SSF55447">
    <property type="entry name" value="CO dehydrogenase flavoprotein C-terminal domain-like"/>
    <property type="match status" value="1"/>
</dbReference>
<sequence length="325" mass="34516">MRPYAYTTADSVTAATAHTGPDSVFLAGGTTLVDLMKLEVLTPRRVIDINGLPLTGISFGNNGLRIGALERMSDVAENPAIRQNYALISQALELSASPQLRNMASMGGNLLQRTRCSYFRDTSMPCNKREPGTGCSAFQGYNRSHAVLGTSDACVATHASDVAVALVAAEASLELQSSGGERSVPLEQFYRIPGTTPEVENKLNAGELITSITAPAPPASTRSGYLKVRDRQSYEFALASVATAITLRGNVITRARLAAGGVATVPWRLPEVENLLTNRPATGFTVEAAAAAAASDARSLSHNGFKPHLLRRAIARALHDVLELR</sequence>
<dbReference type="Proteomes" id="UP000193622">
    <property type="component" value="Unassembled WGS sequence"/>
</dbReference>
<dbReference type="Gene3D" id="3.30.43.10">
    <property type="entry name" value="Uridine Diphospho-n-acetylenolpyruvylglucosamine Reductase, domain 2"/>
    <property type="match status" value="1"/>
</dbReference>
<dbReference type="InterPro" id="IPR051312">
    <property type="entry name" value="Diverse_Substr_Oxidored"/>
</dbReference>
<dbReference type="Gene3D" id="3.30.465.10">
    <property type="match status" value="2"/>
</dbReference>
<dbReference type="PANTHER" id="PTHR42659:SF1">
    <property type="entry name" value="OXIDOREDUCTASE"/>
    <property type="match status" value="1"/>
</dbReference>
<dbReference type="Pfam" id="PF00941">
    <property type="entry name" value="FAD_binding_5"/>
    <property type="match status" value="1"/>
</dbReference>
<organism evidence="3 4">
    <name type="scientific">Mycolicibacterium iranicum</name>
    <name type="common">Mycobacterium iranicum</name>
    <dbReference type="NCBI Taxonomy" id="912594"/>
    <lineage>
        <taxon>Bacteria</taxon>
        <taxon>Bacillati</taxon>
        <taxon>Actinomycetota</taxon>
        <taxon>Actinomycetes</taxon>
        <taxon>Mycobacteriales</taxon>
        <taxon>Mycobacteriaceae</taxon>
        <taxon>Mycolicibacterium</taxon>
    </lineage>
</organism>
<evidence type="ECO:0000259" key="2">
    <source>
        <dbReference type="PROSITE" id="PS51387"/>
    </source>
</evidence>
<dbReference type="PANTHER" id="PTHR42659">
    <property type="entry name" value="XANTHINE DEHYDROGENASE SUBUNIT C-RELATED"/>
    <property type="match status" value="1"/>
</dbReference>
<dbReference type="InterPro" id="IPR002346">
    <property type="entry name" value="Mopterin_DH_FAD-bd"/>
</dbReference>
<dbReference type="EMBL" id="LQPC01000056">
    <property type="protein sequence ID" value="ORV82947.1"/>
    <property type="molecule type" value="Genomic_DNA"/>
</dbReference>
<name>A0A1X1W8I9_MYCIR</name>
<accession>A0A1X1W8I9</accession>
<dbReference type="InterPro" id="IPR016166">
    <property type="entry name" value="FAD-bd_PCMH"/>
</dbReference>
<feature type="domain" description="FAD-binding PCMH-type" evidence="2">
    <location>
        <begin position="1"/>
        <end position="219"/>
    </location>
</feature>
<evidence type="ECO:0000313" key="4">
    <source>
        <dbReference type="Proteomes" id="UP000193622"/>
    </source>
</evidence>
<dbReference type="InterPro" id="IPR016167">
    <property type="entry name" value="FAD-bd_PCMH_sub1"/>
</dbReference>
<reference evidence="3 4" key="1">
    <citation type="submission" date="2016-01" db="EMBL/GenBank/DDBJ databases">
        <title>The new phylogeny of the genus Mycobacterium.</title>
        <authorList>
            <person name="Tarcisio F."/>
            <person name="Conor M."/>
            <person name="Antonella G."/>
            <person name="Elisabetta G."/>
            <person name="Giulia F.S."/>
            <person name="Sara T."/>
            <person name="Anna F."/>
            <person name="Clotilde B."/>
            <person name="Roberto B."/>
            <person name="Veronica D.S."/>
            <person name="Fabio R."/>
            <person name="Monica P."/>
            <person name="Olivier J."/>
            <person name="Enrico T."/>
            <person name="Nicola S."/>
        </authorList>
    </citation>
    <scope>NUCLEOTIDE SEQUENCE [LARGE SCALE GENOMIC DNA]</scope>
    <source>
        <strain evidence="3 4">DSM 45541</strain>
    </source>
</reference>
<dbReference type="Pfam" id="PF03450">
    <property type="entry name" value="CO_deh_flav_C"/>
    <property type="match status" value="1"/>
</dbReference>
<comment type="caution">
    <text evidence="3">The sequence shown here is derived from an EMBL/GenBank/DDBJ whole genome shotgun (WGS) entry which is preliminary data.</text>
</comment>
<dbReference type="InterPro" id="IPR005107">
    <property type="entry name" value="CO_DH_flav_C"/>
</dbReference>
<protein>
    <submittedName>
        <fullName evidence="3">FAD-binding molybdopterin dehydrogenase</fullName>
    </submittedName>
</protein>
<dbReference type="PROSITE" id="PS51387">
    <property type="entry name" value="FAD_PCMH"/>
    <property type="match status" value="1"/>
</dbReference>
<dbReference type="InterPro" id="IPR036683">
    <property type="entry name" value="CO_DH_flav_C_dom_sf"/>
</dbReference>
<keyword evidence="1" id="KW-0560">Oxidoreductase</keyword>
<dbReference type="SMART" id="SM01092">
    <property type="entry name" value="CO_deh_flav_C"/>
    <property type="match status" value="1"/>
</dbReference>
<evidence type="ECO:0000256" key="1">
    <source>
        <dbReference type="ARBA" id="ARBA00023002"/>
    </source>
</evidence>
<proteinExistence type="predicted"/>
<dbReference type="InterPro" id="IPR036318">
    <property type="entry name" value="FAD-bd_PCMH-like_sf"/>
</dbReference>
<evidence type="ECO:0000313" key="3">
    <source>
        <dbReference type="EMBL" id="ORV82947.1"/>
    </source>
</evidence>
<dbReference type="SUPFAM" id="SSF56176">
    <property type="entry name" value="FAD-binding/transporter-associated domain-like"/>
    <property type="match status" value="1"/>
</dbReference>
<dbReference type="RefSeq" id="WP_085178091.1">
    <property type="nucleotide sequence ID" value="NZ_LQPC01000056.1"/>
</dbReference>
<gene>
    <name evidence="3" type="ORF">AWC12_00665</name>
</gene>
<dbReference type="InterPro" id="IPR016169">
    <property type="entry name" value="FAD-bd_PCMH_sub2"/>
</dbReference>